<dbReference type="Gene3D" id="2.70.50.30">
    <property type="entry name" value="Coagulation Factor XIII, subunit A, domain 1"/>
    <property type="match status" value="1"/>
</dbReference>
<dbReference type="Pfam" id="PF02115">
    <property type="entry name" value="Rho_GDI"/>
    <property type="match status" value="1"/>
</dbReference>
<dbReference type="PANTHER" id="PTHR10980">
    <property type="entry name" value="RHO GDP-DISSOCIATION INHIBITOR"/>
    <property type="match status" value="1"/>
</dbReference>
<dbReference type="OrthoDB" id="1683373at2759"/>
<name>A0A9D5BZM9_9LILI</name>
<reference evidence="6" key="2">
    <citation type="journal article" date="2022" name="Hortic Res">
        <title>The genome of Dioscorea zingiberensis sheds light on the biosynthesis, origin and evolution of the medicinally important diosgenin saponins.</title>
        <authorList>
            <person name="Li Y."/>
            <person name="Tan C."/>
            <person name="Li Z."/>
            <person name="Guo J."/>
            <person name="Li S."/>
            <person name="Chen X."/>
            <person name="Wang C."/>
            <person name="Dai X."/>
            <person name="Yang H."/>
            <person name="Song W."/>
            <person name="Hou L."/>
            <person name="Xu J."/>
            <person name="Tong Z."/>
            <person name="Xu A."/>
            <person name="Yuan X."/>
            <person name="Wang W."/>
            <person name="Yang Q."/>
            <person name="Chen L."/>
            <person name="Sun Z."/>
            <person name="Wang K."/>
            <person name="Pan B."/>
            <person name="Chen J."/>
            <person name="Bao Y."/>
            <person name="Liu F."/>
            <person name="Qi X."/>
            <person name="Gang D.R."/>
            <person name="Wen J."/>
            <person name="Li J."/>
        </authorList>
    </citation>
    <scope>NUCLEOTIDE SEQUENCE</scope>
    <source>
        <strain evidence="6">Dzin_1.0</strain>
    </source>
</reference>
<feature type="compositionally biased region" description="Basic and acidic residues" evidence="5">
    <location>
        <begin position="1"/>
        <end position="11"/>
    </location>
</feature>
<dbReference type="PRINTS" id="PR00492">
    <property type="entry name" value="RHOGDI"/>
</dbReference>
<evidence type="ECO:0000256" key="2">
    <source>
        <dbReference type="ARBA" id="ARBA00009758"/>
    </source>
</evidence>
<dbReference type="Proteomes" id="UP001085076">
    <property type="component" value="Miscellaneous, Linkage group lg09"/>
</dbReference>
<evidence type="ECO:0000313" key="6">
    <source>
        <dbReference type="EMBL" id="KAJ0963686.1"/>
    </source>
</evidence>
<proteinExistence type="inferred from homology"/>
<feature type="compositionally biased region" description="Acidic residues" evidence="5">
    <location>
        <begin position="34"/>
        <end position="43"/>
    </location>
</feature>
<dbReference type="PANTHER" id="PTHR10980:SF49">
    <property type="entry name" value="RHO GDP-DISSOCIATION INHIBITOR 1-LIKE"/>
    <property type="match status" value="1"/>
</dbReference>
<keyword evidence="7" id="KW-1185">Reference proteome</keyword>
<dbReference type="AlphaFoldDB" id="A0A9D5BZM9"/>
<organism evidence="6 7">
    <name type="scientific">Dioscorea zingiberensis</name>
    <dbReference type="NCBI Taxonomy" id="325984"/>
    <lineage>
        <taxon>Eukaryota</taxon>
        <taxon>Viridiplantae</taxon>
        <taxon>Streptophyta</taxon>
        <taxon>Embryophyta</taxon>
        <taxon>Tracheophyta</taxon>
        <taxon>Spermatophyta</taxon>
        <taxon>Magnoliopsida</taxon>
        <taxon>Liliopsida</taxon>
        <taxon>Dioscoreales</taxon>
        <taxon>Dioscoreaceae</taxon>
        <taxon>Dioscorea</taxon>
    </lineage>
</organism>
<dbReference type="GO" id="GO:0007266">
    <property type="term" value="P:Rho protein signal transduction"/>
    <property type="evidence" value="ECO:0007669"/>
    <property type="project" value="InterPro"/>
</dbReference>
<comment type="similarity">
    <text evidence="2">Belongs to the Rho GDI family.</text>
</comment>
<dbReference type="GO" id="GO:0005094">
    <property type="term" value="F:Rho GDP-dissociation inhibitor activity"/>
    <property type="evidence" value="ECO:0007669"/>
    <property type="project" value="InterPro"/>
</dbReference>
<dbReference type="GO" id="GO:0005096">
    <property type="term" value="F:GTPase activator activity"/>
    <property type="evidence" value="ECO:0007669"/>
    <property type="project" value="UniProtKB-KW"/>
</dbReference>
<sequence length="221" mass="24759">MGREPGQKKMEGSSSAAKSNGGVGEEEERVRVEEEGEVDDDDVVAPGFVPGPLVSLKEQLEKDKDDESLRRWKEQLLGSIGELDDQMEPEVTFYSIAVLSDGDLIENITLSALSENQPRVLFALREGSSYCLQLRFSVLHNIVSGLAYTNTVWKGGMRVDETKGMLGTFAPQHEVYEQTLEEETIPSGMFARGVYSAKLKFEDDDKRCHLELKYQFEIKSK</sequence>
<reference evidence="6" key="1">
    <citation type="submission" date="2021-03" db="EMBL/GenBank/DDBJ databases">
        <authorList>
            <person name="Li Z."/>
            <person name="Yang C."/>
        </authorList>
    </citation>
    <scope>NUCLEOTIDE SEQUENCE</scope>
    <source>
        <strain evidence="6">Dzin_1.0</strain>
        <tissue evidence="6">Leaf</tissue>
    </source>
</reference>
<evidence type="ECO:0000256" key="4">
    <source>
        <dbReference type="ARBA" id="ARBA00022490"/>
    </source>
</evidence>
<dbReference type="InterPro" id="IPR000406">
    <property type="entry name" value="Rho_GDI"/>
</dbReference>
<evidence type="ECO:0008006" key="8">
    <source>
        <dbReference type="Google" id="ProtNLM"/>
    </source>
</evidence>
<comment type="caution">
    <text evidence="6">The sequence shown here is derived from an EMBL/GenBank/DDBJ whole genome shotgun (WGS) entry which is preliminary data.</text>
</comment>
<dbReference type="InterPro" id="IPR014756">
    <property type="entry name" value="Ig_E-set"/>
</dbReference>
<dbReference type="EMBL" id="JAGGNH010000009">
    <property type="protein sequence ID" value="KAJ0963686.1"/>
    <property type="molecule type" value="Genomic_DNA"/>
</dbReference>
<keyword evidence="4" id="KW-0963">Cytoplasm</keyword>
<dbReference type="InterPro" id="IPR024792">
    <property type="entry name" value="RhoGDI_dom_sf"/>
</dbReference>
<evidence type="ECO:0000256" key="1">
    <source>
        <dbReference type="ARBA" id="ARBA00004496"/>
    </source>
</evidence>
<comment type="subcellular location">
    <subcellularLocation>
        <location evidence="1">Cytoplasm</location>
    </subcellularLocation>
</comment>
<evidence type="ECO:0000256" key="5">
    <source>
        <dbReference type="SAM" id="MobiDB-lite"/>
    </source>
</evidence>
<dbReference type="GO" id="GO:0016020">
    <property type="term" value="C:membrane"/>
    <property type="evidence" value="ECO:0007669"/>
    <property type="project" value="TreeGrafter"/>
</dbReference>
<dbReference type="SUPFAM" id="SSF81296">
    <property type="entry name" value="E set domains"/>
    <property type="match status" value="1"/>
</dbReference>
<accession>A0A9D5BZM9</accession>
<dbReference type="GO" id="GO:0005829">
    <property type="term" value="C:cytosol"/>
    <property type="evidence" value="ECO:0007669"/>
    <property type="project" value="TreeGrafter"/>
</dbReference>
<protein>
    <recommendedName>
        <fullName evidence="8">Rho GDP-dissociation inhibitor 1</fullName>
    </recommendedName>
</protein>
<keyword evidence="3" id="KW-0343">GTPase activation</keyword>
<evidence type="ECO:0000313" key="7">
    <source>
        <dbReference type="Proteomes" id="UP001085076"/>
    </source>
</evidence>
<feature type="region of interest" description="Disordered" evidence="5">
    <location>
        <begin position="1"/>
        <end position="50"/>
    </location>
</feature>
<gene>
    <name evidence="6" type="ORF">J5N97_028808</name>
</gene>
<dbReference type="FunFam" id="2.70.50.30:FF:000004">
    <property type="entry name" value="Rho GDP-dissociation inhibitor 1"/>
    <property type="match status" value="1"/>
</dbReference>
<evidence type="ECO:0000256" key="3">
    <source>
        <dbReference type="ARBA" id="ARBA00022468"/>
    </source>
</evidence>